<evidence type="ECO:0000256" key="1">
    <source>
        <dbReference type="ARBA" id="ARBA00023015"/>
    </source>
</evidence>
<keyword evidence="2" id="KW-0238">DNA-binding</keyword>
<dbReference type="SUPFAM" id="SSF46689">
    <property type="entry name" value="Homeodomain-like"/>
    <property type="match status" value="1"/>
</dbReference>
<dbReference type="GO" id="GO:0043565">
    <property type="term" value="F:sequence-specific DNA binding"/>
    <property type="evidence" value="ECO:0007669"/>
    <property type="project" value="InterPro"/>
</dbReference>
<evidence type="ECO:0000313" key="7">
    <source>
        <dbReference type="EMBL" id="MTR80900.1"/>
    </source>
</evidence>
<evidence type="ECO:0000256" key="3">
    <source>
        <dbReference type="ARBA" id="ARBA00023163"/>
    </source>
</evidence>
<proteinExistence type="predicted"/>
<dbReference type="AlphaFoldDB" id="A0A0M6WFP4"/>
<evidence type="ECO:0000313" key="9">
    <source>
        <dbReference type="Proteomes" id="UP000095495"/>
    </source>
</evidence>
<reference evidence="5" key="1">
    <citation type="submission" date="2015-05" db="EMBL/GenBank/DDBJ databases">
        <authorList>
            <person name="Wang D.B."/>
            <person name="Wang M."/>
        </authorList>
    </citation>
    <scope>NUCLEOTIDE SEQUENCE [LARGE SCALE GENOMIC DNA]</scope>
    <source>
        <strain evidence="5">M72</strain>
    </source>
</reference>
<dbReference type="Gene3D" id="1.10.10.60">
    <property type="entry name" value="Homeodomain-like"/>
    <property type="match status" value="1"/>
</dbReference>
<dbReference type="PROSITE" id="PS01124">
    <property type="entry name" value="HTH_ARAC_FAMILY_2"/>
    <property type="match status" value="1"/>
</dbReference>
<dbReference type="RefSeq" id="WP_055067066.1">
    <property type="nucleotide sequence ID" value="NZ_CP173697.1"/>
</dbReference>
<dbReference type="Proteomes" id="UP000446657">
    <property type="component" value="Unassembled WGS sequence"/>
</dbReference>
<dbReference type="GO" id="GO:0003700">
    <property type="term" value="F:DNA-binding transcription factor activity"/>
    <property type="evidence" value="ECO:0007669"/>
    <property type="project" value="InterPro"/>
</dbReference>
<dbReference type="Proteomes" id="UP000095495">
    <property type="component" value="Unassembled WGS sequence"/>
</dbReference>
<dbReference type="InterPro" id="IPR046532">
    <property type="entry name" value="DUF6597"/>
</dbReference>
<dbReference type="EMBL" id="WNAL01000006">
    <property type="protein sequence ID" value="MTR80900.1"/>
    <property type="molecule type" value="Genomic_DNA"/>
</dbReference>
<reference evidence="8" key="2">
    <citation type="submission" date="2015-05" db="EMBL/GenBank/DDBJ databases">
        <authorList>
            <consortium name="Pathogen Informatics"/>
        </authorList>
    </citation>
    <scope>NUCLEOTIDE SEQUENCE [LARGE SCALE GENOMIC DNA]</scope>
    <source>
        <strain evidence="6 9">2789STDY5608863</strain>
        <strain evidence="8">M72</strain>
    </source>
</reference>
<keyword evidence="8" id="KW-1185">Reference proteome</keyword>
<dbReference type="Proteomes" id="UP000049979">
    <property type="component" value="Unassembled WGS sequence"/>
</dbReference>
<keyword evidence="3" id="KW-0804">Transcription</keyword>
<dbReference type="Pfam" id="PF12833">
    <property type="entry name" value="HTH_18"/>
    <property type="match status" value="1"/>
</dbReference>
<dbReference type="InterPro" id="IPR050204">
    <property type="entry name" value="AraC_XylS_family_regulators"/>
</dbReference>
<accession>A0A0M6WFP4</accession>
<reference evidence="7 10" key="3">
    <citation type="journal article" date="2019" name="Nat. Med.">
        <title>A library of human gut bacterial isolates paired with longitudinal multiomics data enables mechanistic microbiome research.</title>
        <authorList>
            <person name="Poyet M."/>
            <person name="Groussin M."/>
            <person name="Gibbons S.M."/>
            <person name="Avila-Pacheco J."/>
            <person name="Jiang X."/>
            <person name="Kearney S.M."/>
            <person name="Perrotta A.R."/>
            <person name="Berdy B."/>
            <person name="Zhao S."/>
            <person name="Lieberman T.D."/>
            <person name="Swanson P.K."/>
            <person name="Smith M."/>
            <person name="Roesemann S."/>
            <person name="Alexander J.E."/>
            <person name="Rich S.A."/>
            <person name="Livny J."/>
            <person name="Vlamakis H."/>
            <person name="Clish C."/>
            <person name="Bullock K."/>
            <person name="Deik A."/>
            <person name="Scott J."/>
            <person name="Pierce K.A."/>
            <person name="Xavier R.J."/>
            <person name="Alm E.J."/>
        </authorList>
    </citation>
    <scope>NUCLEOTIDE SEQUENCE [LARGE SCALE GENOMIC DNA]</scope>
    <source>
        <strain evidence="7 10">BIOML-A1</strain>
    </source>
</reference>
<organism evidence="5 8">
    <name type="scientific">Roseburia faecis</name>
    <dbReference type="NCBI Taxonomy" id="301302"/>
    <lineage>
        <taxon>Bacteria</taxon>
        <taxon>Bacillati</taxon>
        <taxon>Bacillota</taxon>
        <taxon>Clostridia</taxon>
        <taxon>Lachnospirales</taxon>
        <taxon>Lachnospiraceae</taxon>
        <taxon>Roseburia</taxon>
    </lineage>
</organism>
<dbReference type="EMBL" id="CVRR01000005">
    <property type="protein sequence ID" value="CRL33906.1"/>
    <property type="molecule type" value="Genomic_DNA"/>
</dbReference>
<dbReference type="PANTHER" id="PTHR46796">
    <property type="entry name" value="HTH-TYPE TRANSCRIPTIONAL ACTIVATOR RHAS-RELATED"/>
    <property type="match status" value="1"/>
</dbReference>
<evidence type="ECO:0000313" key="8">
    <source>
        <dbReference type="Proteomes" id="UP000049979"/>
    </source>
</evidence>
<dbReference type="SMART" id="SM00342">
    <property type="entry name" value="HTH_ARAC"/>
    <property type="match status" value="1"/>
</dbReference>
<gene>
    <name evidence="6" type="ORF">ERS852420_00036</name>
    <name evidence="7" type="ORF">GMD30_04070</name>
    <name evidence="5" type="ORF">M72_03401</name>
</gene>
<evidence type="ECO:0000256" key="2">
    <source>
        <dbReference type="ARBA" id="ARBA00023125"/>
    </source>
</evidence>
<dbReference type="STRING" id="301302.ERS852420_00036"/>
<dbReference type="OrthoDB" id="323290at2"/>
<protein>
    <submittedName>
        <fullName evidence="7">Helix-turn-helix domain-containing protein</fullName>
    </submittedName>
    <submittedName>
        <fullName evidence="6">Transcriptional activator FtrA</fullName>
    </submittedName>
</protein>
<dbReference type="InterPro" id="IPR018060">
    <property type="entry name" value="HTH_AraC"/>
</dbReference>
<dbReference type="InterPro" id="IPR009057">
    <property type="entry name" value="Homeodomain-like_sf"/>
</dbReference>
<feature type="domain" description="HTH araC/xylS-type" evidence="4">
    <location>
        <begin position="156"/>
        <end position="259"/>
    </location>
</feature>
<dbReference type="Pfam" id="PF20240">
    <property type="entry name" value="DUF6597"/>
    <property type="match status" value="1"/>
</dbReference>
<evidence type="ECO:0000313" key="5">
    <source>
        <dbReference type="EMBL" id="CRL33906.1"/>
    </source>
</evidence>
<evidence type="ECO:0000313" key="6">
    <source>
        <dbReference type="EMBL" id="CUM69281.1"/>
    </source>
</evidence>
<evidence type="ECO:0000313" key="10">
    <source>
        <dbReference type="Proteomes" id="UP000446657"/>
    </source>
</evidence>
<evidence type="ECO:0000259" key="4">
    <source>
        <dbReference type="PROSITE" id="PS01124"/>
    </source>
</evidence>
<sequence>MKNVMPMQPYLVLDTDDYEVKKEMKSGISHFYEFSKKKNSKVEMKAVPDGSVDLLFGIGEQDVKTYIGGTVLAAKGWEFEDGRSYFGVRFQPGSCILPEELSIRDLVNKDLEIDGNLFGDHLTEKLAGSKNISERVNVFTTEYAKLRGKELADGIQKLENYLRERIYDTDGCICIRQLAEETGYSECYIRRVFQQVHGISPKNFERFVRFQKLLHVINKMPERIRLDALAQQCGYYDEAHMIKDFKQYAGITPQGYERLITGTKIPELEL</sequence>
<dbReference type="EMBL" id="CYXV01000001">
    <property type="protein sequence ID" value="CUM69281.1"/>
    <property type="molecule type" value="Genomic_DNA"/>
</dbReference>
<name>A0A0M6WFP4_9FIRM</name>
<keyword evidence="1" id="KW-0805">Transcription regulation</keyword>